<feature type="transmembrane region" description="Helical" evidence="7">
    <location>
        <begin position="12"/>
        <end position="33"/>
    </location>
</feature>
<dbReference type="InterPro" id="IPR011701">
    <property type="entry name" value="MFS"/>
</dbReference>
<feature type="transmembrane region" description="Helical" evidence="7">
    <location>
        <begin position="74"/>
        <end position="93"/>
    </location>
</feature>
<dbReference type="InterPro" id="IPR036259">
    <property type="entry name" value="MFS_trans_sf"/>
</dbReference>
<accession>A0A938Z357</accession>
<keyword evidence="5 7" id="KW-1133">Transmembrane helix</keyword>
<protein>
    <submittedName>
        <fullName evidence="8">MFS transporter</fullName>
    </submittedName>
</protein>
<dbReference type="Pfam" id="PF07690">
    <property type="entry name" value="MFS_1"/>
    <property type="match status" value="1"/>
</dbReference>
<dbReference type="Gene3D" id="1.20.1250.20">
    <property type="entry name" value="MFS general substrate transporter like domains"/>
    <property type="match status" value="2"/>
</dbReference>
<feature type="transmembrane region" description="Helical" evidence="7">
    <location>
        <begin position="369"/>
        <end position="386"/>
    </location>
</feature>
<dbReference type="PANTHER" id="PTHR23514">
    <property type="entry name" value="BYPASS OF STOP CODON PROTEIN 6"/>
    <property type="match status" value="1"/>
</dbReference>
<dbReference type="EMBL" id="JAFHBD010000002">
    <property type="protein sequence ID" value="MBN2952061.1"/>
    <property type="molecule type" value="Genomic_DNA"/>
</dbReference>
<feature type="transmembrane region" description="Helical" evidence="7">
    <location>
        <begin position="208"/>
        <end position="229"/>
    </location>
</feature>
<evidence type="ECO:0000256" key="5">
    <source>
        <dbReference type="ARBA" id="ARBA00022989"/>
    </source>
</evidence>
<keyword evidence="4 7" id="KW-0812">Transmembrane</keyword>
<organism evidence="8 9">
    <name type="scientific">Fusicatenibacter saccharivorans</name>
    <dbReference type="NCBI Taxonomy" id="1150298"/>
    <lineage>
        <taxon>Bacteria</taxon>
        <taxon>Bacillati</taxon>
        <taxon>Bacillota</taxon>
        <taxon>Clostridia</taxon>
        <taxon>Lachnospirales</taxon>
        <taxon>Lachnospiraceae</taxon>
        <taxon>Fusicatenibacter</taxon>
    </lineage>
</organism>
<evidence type="ECO:0000256" key="1">
    <source>
        <dbReference type="ARBA" id="ARBA00004651"/>
    </source>
</evidence>
<feature type="transmembrane region" description="Helical" evidence="7">
    <location>
        <begin position="278"/>
        <end position="296"/>
    </location>
</feature>
<proteinExistence type="inferred from homology"/>
<name>A0A938Z357_9FIRM</name>
<comment type="similarity">
    <text evidence="2">Belongs to the major facilitator superfamily.</text>
</comment>
<feature type="transmembrane region" description="Helical" evidence="7">
    <location>
        <begin position="249"/>
        <end position="266"/>
    </location>
</feature>
<reference evidence="8" key="1">
    <citation type="submission" date="2021-02" db="EMBL/GenBank/DDBJ databases">
        <title>Metagenome-assembled genomes from human diarrheal sample B26.</title>
        <authorList>
            <person name="Ateba T.P."/>
            <person name="Alayande K.A."/>
            <person name="Mwanza M."/>
        </authorList>
    </citation>
    <scope>NUCLEOTIDE SEQUENCE</scope>
    <source>
        <strain evidence="8">06WH</strain>
    </source>
</reference>
<keyword evidence="6 7" id="KW-0472">Membrane</keyword>
<dbReference type="Proteomes" id="UP000737612">
    <property type="component" value="Unassembled WGS sequence"/>
</dbReference>
<feature type="transmembrane region" description="Helical" evidence="7">
    <location>
        <begin position="39"/>
        <end position="62"/>
    </location>
</feature>
<gene>
    <name evidence="8" type="ORF">JTJ23_00365</name>
</gene>
<keyword evidence="3" id="KW-0813">Transport</keyword>
<dbReference type="InterPro" id="IPR051788">
    <property type="entry name" value="MFS_Transporter"/>
</dbReference>
<feature type="transmembrane region" description="Helical" evidence="7">
    <location>
        <begin position="167"/>
        <end position="187"/>
    </location>
</feature>
<dbReference type="AlphaFoldDB" id="A0A938Z357"/>
<evidence type="ECO:0000256" key="2">
    <source>
        <dbReference type="ARBA" id="ARBA00008335"/>
    </source>
</evidence>
<evidence type="ECO:0000313" key="9">
    <source>
        <dbReference type="Proteomes" id="UP000737612"/>
    </source>
</evidence>
<dbReference type="SUPFAM" id="SSF103473">
    <property type="entry name" value="MFS general substrate transporter"/>
    <property type="match status" value="1"/>
</dbReference>
<comment type="caution">
    <text evidence="8">The sequence shown here is derived from an EMBL/GenBank/DDBJ whole genome shotgun (WGS) entry which is preliminary data.</text>
</comment>
<feature type="transmembrane region" description="Helical" evidence="7">
    <location>
        <begin position="335"/>
        <end position="357"/>
    </location>
</feature>
<evidence type="ECO:0000256" key="4">
    <source>
        <dbReference type="ARBA" id="ARBA00022692"/>
    </source>
</evidence>
<evidence type="ECO:0000256" key="3">
    <source>
        <dbReference type="ARBA" id="ARBA00022448"/>
    </source>
</evidence>
<dbReference type="PANTHER" id="PTHR23514:SF3">
    <property type="entry name" value="BYPASS OF STOP CODON PROTEIN 6"/>
    <property type="match status" value="1"/>
</dbReference>
<comment type="subcellular location">
    <subcellularLocation>
        <location evidence="1">Cell membrane</location>
        <topology evidence="1">Multi-pass membrane protein</topology>
    </subcellularLocation>
</comment>
<evidence type="ECO:0000256" key="6">
    <source>
        <dbReference type="ARBA" id="ARBA00023136"/>
    </source>
</evidence>
<feature type="transmembrane region" description="Helical" evidence="7">
    <location>
        <begin position="302"/>
        <end position="323"/>
    </location>
</feature>
<evidence type="ECO:0000313" key="8">
    <source>
        <dbReference type="EMBL" id="MBN2952061.1"/>
    </source>
</evidence>
<dbReference type="GO" id="GO:0005886">
    <property type="term" value="C:plasma membrane"/>
    <property type="evidence" value="ECO:0007669"/>
    <property type="project" value="UniProtKB-SubCell"/>
</dbReference>
<dbReference type="GO" id="GO:0022857">
    <property type="term" value="F:transmembrane transporter activity"/>
    <property type="evidence" value="ECO:0007669"/>
    <property type="project" value="InterPro"/>
</dbReference>
<feature type="transmembrane region" description="Helical" evidence="7">
    <location>
        <begin position="99"/>
        <end position="121"/>
    </location>
</feature>
<sequence>MKKNYHKTLIACYLGFITQAISANFAPLLFLTFHRTYHISLGKIAFISTVFFFTQLLVDLFCARYVDKIGYRRCVVASEILSACGLIGLAFLPNILPNAYAGILLSAMIYAAGSGLIEVLVSPIVEACPFDNKDSVMSLLHSFYCWGSVGVILLSTAFLAVFGMERWPILACIWAVLPLYNTFNFLSCPIESLTGNEEGLTIRQLCRLPIFWISLVLMVCAGASEISMAQWASAYAESALGLSKSIGDIAGPCLFAVMMGISRTFYGKYGEKIDLTKFMTASGTLCLICYLAAALAPYPLLNLTGCVVCGFSVGIMWPGTISISSSKIPLGGTALFALLAMAGDMGGSIGPFVIGFVTQNTGDDLKAGMLAGCIFPAVLILSVFLLRQRNTKQK</sequence>
<evidence type="ECO:0000256" key="7">
    <source>
        <dbReference type="SAM" id="Phobius"/>
    </source>
</evidence>
<feature type="transmembrane region" description="Helical" evidence="7">
    <location>
        <begin position="142"/>
        <end position="161"/>
    </location>
</feature>